<evidence type="ECO:0000259" key="2">
    <source>
        <dbReference type="Pfam" id="PF06452"/>
    </source>
</evidence>
<evidence type="ECO:0000313" key="5">
    <source>
        <dbReference type="Proteomes" id="UP000504882"/>
    </source>
</evidence>
<proteinExistence type="predicted"/>
<keyword evidence="1" id="KW-1133">Transmembrane helix</keyword>
<name>A0ABY2DZV5_9MICO</name>
<feature type="transmembrane region" description="Helical" evidence="1">
    <location>
        <begin position="487"/>
        <end position="508"/>
    </location>
</feature>
<evidence type="ECO:0000256" key="1">
    <source>
        <dbReference type="SAM" id="Phobius"/>
    </source>
</evidence>
<dbReference type="Pfam" id="PF06452">
    <property type="entry name" value="CBM9_1"/>
    <property type="match status" value="1"/>
</dbReference>
<dbReference type="InterPro" id="IPR010502">
    <property type="entry name" value="Carb-bd_dom_fam9"/>
</dbReference>
<dbReference type="SUPFAM" id="SSF49344">
    <property type="entry name" value="CBD9-like"/>
    <property type="match status" value="1"/>
</dbReference>
<dbReference type="EMBL" id="SMNA01000009">
    <property type="protein sequence ID" value="TDE90413.1"/>
    <property type="molecule type" value="Genomic_DNA"/>
</dbReference>
<reference evidence="4 5" key="1">
    <citation type="submission" date="2019-03" db="EMBL/GenBank/DDBJ databases">
        <title>Genomic features of bacteria from cold environments.</title>
        <authorList>
            <person name="Shen L."/>
        </authorList>
    </citation>
    <scope>NUCLEOTIDE SEQUENCE [LARGE SCALE GENOMIC DNA]</scope>
    <source>
        <strain evidence="5">T3246-1</strain>
    </source>
</reference>
<dbReference type="Gene3D" id="2.60.40.1190">
    <property type="match status" value="1"/>
</dbReference>
<accession>A0ABY2DZV5</accession>
<keyword evidence="5" id="KW-1185">Reference proteome</keyword>
<feature type="domain" description="CHAT" evidence="3">
    <location>
        <begin position="77"/>
        <end position="365"/>
    </location>
</feature>
<dbReference type="InterPro" id="IPR024983">
    <property type="entry name" value="CHAT_dom"/>
</dbReference>
<evidence type="ECO:0000313" key="4">
    <source>
        <dbReference type="EMBL" id="TDE90413.1"/>
    </source>
</evidence>
<keyword evidence="1" id="KW-0472">Membrane</keyword>
<feature type="domain" description="Carbohydrate-binding" evidence="2">
    <location>
        <begin position="560"/>
        <end position="730"/>
    </location>
</feature>
<gene>
    <name evidence="4" type="ORF">EXU48_18360</name>
</gene>
<organism evidence="4 5">
    <name type="scientific">Occultella glacieicola</name>
    <dbReference type="NCBI Taxonomy" id="2518684"/>
    <lineage>
        <taxon>Bacteria</taxon>
        <taxon>Bacillati</taxon>
        <taxon>Actinomycetota</taxon>
        <taxon>Actinomycetes</taxon>
        <taxon>Micrococcales</taxon>
        <taxon>Ruaniaceae</taxon>
        <taxon>Occultella</taxon>
    </lineage>
</organism>
<dbReference type="RefSeq" id="WP_133109128.1">
    <property type="nucleotide sequence ID" value="NZ_SMNA01000009.1"/>
</dbReference>
<sequence>MTEVRAYLDLDLALVAEPGGSVRARVLGSPAGVADAPFVLPFTAMEVARFLVATGPARTPARGISLTPNPVDVEGVGRRLHDAVFVDDVRHCFDASLSIAEQAGKGLRIRLHLGGAPELAGVPWEYLYASELNRFLTLSTDTPLVRFLDTPVRTTQVRLDPPLRVLVLVSSPRDVAPLDVEREKDLLRTTTADLVASGSLELEFVESATHSELQRAIYDDFHVFHFIGHGAFDDAAGTGVLLLERDDAVPGGHGTSHLIPAVKLGTLLHDAKALQLAVLNACQGAQSSGQDVFSGVGQTLVRQGLPAVVAMQSEISDRAAIAFSHEFYYALASGRSVEEAMVEARKAIYLSDESSEWGTPVLLRSAAEHPFLLSGPVAMPSRDRHWDAMRSAAHEAAAAGTPGVAVPLLQQLVAENPDDAPAASMLAWMQTGAGAAVTAEQLQTERLQTEQFGTEQVHPAQVNAEPHALHAPLPPHRHTPAASRRRLTIAAVLALVLAVVGVGGYVALQWLAPGTRSGGGDDDVIVACGSEAAVPAARADLVSVPCALRAPVIDGDMSEWALVPTVRVASIVAPAELAGATDPSFSSTWRLVWTREFLYVQVDVVDPARTAVDPRSPSQYWNGDGVSFEFGSDPAGLGDADPLRPDDLHVLFGVTTDRVLTAANAPGRSNGTTFEPSIGDLGVAAELRNVERGYAVEAAIPWSVLNVTSPPTRGEVFGMNLNVSDARVDGGSAPTRLSRMISSNPIRSAQVQNTPGRWHTVVLVDPND</sequence>
<protein>
    <submittedName>
        <fullName evidence="4">CHAT domain-containing protein</fullName>
    </submittedName>
</protein>
<dbReference type="Pfam" id="PF12770">
    <property type="entry name" value="CHAT"/>
    <property type="match status" value="1"/>
</dbReference>
<evidence type="ECO:0000259" key="3">
    <source>
        <dbReference type="Pfam" id="PF12770"/>
    </source>
</evidence>
<dbReference type="Proteomes" id="UP000504882">
    <property type="component" value="Unassembled WGS sequence"/>
</dbReference>
<keyword evidence="1" id="KW-0812">Transmembrane</keyword>
<comment type="caution">
    <text evidence="4">The sequence shown here is derived from an EMBL/GenBank/DDBJ whole genome shotgun (WGS) entry which is preliminary data.</text>
</comment>